<evidence type="ECO:0000256" key="8">
    <source>
        <dbReference type="ARBA" id="ARBA00023273"/>
    </source>
</evidence>
<dbReference type="GO" id="GO:0003356">
    <property type="term" value="P:regulation of cilium beat frequency"/>
    <property type="evidence" value="ECO:0007669"/>
    <property type="project" value="TreeGrafter"/>
</dbReference>
<dbReference type="InterPro" id="IPR027417">
    <property type="entry name" value="P-loop_NTPase"/>
</dbReference>
<reference evidence="10" key="4">
    <citation type="submission" date="2025-08" db="UniProtKB">
        <authorList>
            <consortium name="Ensembl"/>
        </authorList>
    </citation>
    <scope>IDENTIFICATION</scope>
</reference>
<reference evidence="11" key="2">
    <citation type="journal article" date="2007" name="PLoS Biol.">
        <title>Survey sequencing and comparative analysis of the elephant shark (Callorhinchus milii) genome.</title>
        <authorList>
            <person name="Venkatesh B."/>
            <person name="Kirkness E.F."/>
            <person name="Loh Y.H."/>
            <person name="Halpern A.L."/>
            <person name="Lee A.P."/>
            <person name="Johnson J."/>
            <person name="Dandona N."/>
            <person name="Viswanathan L.D."/>
            <person name="Tay A."/>
            <person name="Venter J.C."/>
            <person name="Strausberg R.L."/>
            <person name="Brenner S."/>
        </authorList>
    </citation>
    <scope>NUCLEOTIDE SEQUENCE [LARGE SCALE GENOMIC DNA]</scope>
</reference>
<organism evidence="10 11">
    <name type="scientific">Callorhinchus milii</name>
    <name type="common">Ghost shark</name>
    <dbReference type="NCBI Taxonomy" id="7868"/>
    <lineage>
        <taxon>Eukaryota</taxon>
        <taxon>Metazoa</taxon>
        <taxon>Chordata</taxon>
        <taxon>Craniata</taxon>
        <taxon>Vertebrata</taxon>
        <taxon>Chondrichthyes</taxon>
        <taxon>Holocephali</taxon>
        <taxon>Chimaeriformes</taxon>
        <taxon>Callorhinchidae</taxon>
        <taxon>Callorhinchus</taxon>
    </lineage>
</organism>
<reference evidence="11" key="3">
    <citation type="journal article" date="2014" name="Nature">
        <title>Elephant shark genome provides unique insights into gnathostome evolution.</title>
        <authorList>
            <consortium name="International Elephant Shark Genome Sequencing Consortium"/>
            <person name="Venkatesh B."/>
            <person name="Lee A.P."/>
            <person name="Ravi V."/>
            <person name="Maurya A.K."/>
            <person name="Lian M.M."/>
            <person name="Swann J.B."/>
            <person name="Ohta Y."/>
            <person name="Flajnik M.F."/>
            <person name="Sutoh Y."/>
            <person name="Kasahara M."/>
            <person name="Hoon S."/>
            <person name="Gangu V."/>
            <person name="Roy S.W."/>
            <person name="Irimia M."/>
            <person name="Korzh V."/>
            <person name="Kondrychyn I."/>
            <person name="Lim Z.W."/>
            <person name="Tay B.H."/>
            <person name="Tohari S."/>
            <person name="Kong K.W."/>
            <person name="Ho S."/>
            <person name="Lorente-Galdos B."/>
            <person name="Quilez J."/>
            <person name="Marques-Bonet T."/>
            <person name="Raney B.J."/>
            <person name="Ingham P.W."/>
            <person name="Tay A."/>
            <person name="Hillier L.W."/>
            <person name="Minx P."/>
            <person name="Boehm T."/>
            <person name="Wilson R.K."/>
            <person name="Brenner S."/>
            <person name="Warren W.C."/>
        </authorList>
    </citation>
    <scope>NUCLEOTIDE SEQUENCE [LARGE SCALE GENOMIC DNA]</scope>
</reference>
<evidence type="ECO:0000256" key="6">
    <source>
        <dbReference type="ARBA" id="ARBA00023069"/>
    </source>
</evidence>
<keyword evidence="11" id="KW-1185">Reference proteome</keyword>
<evidence type="ECO:0000313" key="10">
    <source>
        <dbReference type="Ensembl" id="ENSCMIP00000035598.1"/>
    </source>
</evidence>
<dbReference type="GO" id="GO:0030030">
    <property type="term" value="P:cell projection organization"/>
    <property type="evidence" value="ECO:0007669"/>
    <property type="project" value="UniProtKB-KW"/>
</dbReference>
<evidence type="ECO:0000256" key="7">
    <source>
        <dbReference type="ARBA" id="ARBA00023212"/>
    </source>
</evidence>
<dbReference type="SUPFAM" id="SSF52540">
    <property type="entry name" value="P-loop containing nucleoside triphosphate hydrolases"/>
    <property type="match status" value="1"/>
</dbReference>
<dbReference type="GeneTree" id="ENSGT00740000115564"/>
<evidence type="ECO:0000256" key="1">
    <source>
        <dbReference type="ARBA" id="ARBA00004430"/>
    </source>
</evidence>
<evidence type="ECO:0000256" key="3">
    <source>
        <dbReference type="ARBA" id="ARBA00021602"/>
    </source>
</evidence>
<reference evidence="10" key="5">
    <citation type="submission" date="2025-09" db="UniProtKB">
        <authorList>
            <consortium name="Ensembl"/>
        </authorList>
    </citation>
    <scope>IDENTIFICATION</scope>
</reference>
<keyword evidence="6" id="KW-0969">Cilium</keyword>
<dbReference type="PANTHER" id="PTHR21442:SF0">
    <property type="entry name" value="CILIA- AND FLAGELLA-ASSOCIATED PROTEIN 206"/>
    <property type="match status" value="1"/>
</dbReference>
<evidence type="ECO:0000256" key="5">
    <source>
        <dbReference type="ARBA" id="ARBA00022794"/>
    </source>
</evidence>
<dbReference type="InterPro" id="IPR021897">
    <property type="entry name" value="FAP206"/>
</dbReference>
<comment type="subcellular location">
    <subcellularLocation>
        <location evidence="1">Cytoplasm</location>
        <location evidence="1">Cytoskeleton</location>
        <location evidence="1">Cilium axoneme</location>
    </subcellularLocation>
</comment>
<dbReference type="AlphaFoldDB" id="A0A4W3JBZ5"/>
<dbReference type="Proteomes" id="UP000314986">
    <property type="component" value="Unassembled WGS sequence"/>
</dbReference>
<dbReference type="Ensembl" id="ENSCMIT00000036125.1">
    <property type="protein sequence ID" value="ENSCMIP00000035598.1"/>
    <property type="gene ID" value="ENSCMIG00000015061.1"/>
</dbReference>
<dbReference type="GO" id="GO:0036064">
    <property type="term" value="C:ciliary basal body"/>
    <property type="evidence" value="ECO:0007669"/>
    <property type="project" value="TreeGrafter"/>
</dbReference>
<protein>
    <recommendedName>
        <fullName evidence="3">Cilia- and flagella-associated protein 206</fullName>
    </recommendedName>
</protein>
<sequence length="426" mass="49836">MDILCNTRGYVLDGYPVTRRQVELLEARNIIPFKIIELQVDLREILKRGILSRKSPYRTYPLHDSSQILTVRNSSYRHEISAIWEYYHQRHQNWHIIYGQNSKWSVWNKVVEESRSSVKHVQSYLEKIKEDKAASVANLCITPKELQARLGEFQQYCPVSLLLRGELVDLSGNPSLEFAAEFRGHYYKMASKEDLDKFLEEPEIFVAPLASNILPSPFELPRKLTVAEVKARFPQQAEMKGYCAVTFLEGNQRYEALIPGNIDFAVEYKEKIYIFQDEEHLEKFILPEKYWDLKLPNKLPPVKEPILLTSLPMLGYMEQGVAVSIIKALTAVGCLKPKYPFLNVKRSALLYIAFHLKAYNPKSFEFLRNKYKKKLEQYEENCELIAYLGSKMTQKYREPKDRPIDFDYKLQKFLSLKHISDKLFNG</sequence>
<keyword evidence="8" id="KW-0966">Cell projection</keyword>
<reference evidence="11" key="1">
    <citation type="journal article" date="2006" name="Science">
        <title>Ancient noncoding elements conserved in the human genome.</title>
        <authorList>
            <person name="Venkatesh B."/>
            <person name="Kirkness E.F."/>
            <person name="Loh Y.H."/>
            <person name="Halpern A.L."/>
            <person name="Lee A.P."/>
            <person name="Johnson J."/>
            <person name="Dandona N."/>
            <person name="Viswanathan L.D."/>
            <person name="Tay A."/>
            <person name="Venter J.C."/>
            <person name="Strausberg R.L."/>
            <person name="Brenner S."/>
        </authorList>
    </citation>
    <scope>NUCLEOTIDE SEQUENCE [LARGE SCALE GENOMIC DNA]</scope>
</reference>
<dbReference type="Gene3D" id="3.40.50.300">
    <property type="entry name" value="P-loop containing nucleotide triphosphate hydrolases"/>
    <property type="match status" value="1"/>
</dbReference>
<dbReference type="STRING" id="7868.ENSCMIP00000035598"/>
<dbReference type="InParanoid" id="A0A4W3JBZ5"/>
<evidence type="ECO:0000256" key="2">
    <source>
        <dbReference type="ARBA" id="ARBA00010500"/>
    </source>
</evidence>
<keyword evidence="4" id="KW-0963">Cytoplasm</keyword>
<proteinExistence type="inferred from homology"/>
<comment type="similarity">
    <text evidence="2">Belongs to the CFAP206 family.</text>
</comment>
<dbReference type="PANTHER" id="PTHR21442">
    <property type="entry name" value="CILIA- AND FLAGELLA-ASSOCIATED PROTEIN 206"/>
    <property type="match status" value="1"/>
</dbReference>
<comment type="function">
    <text evidence="9">Essential for sperm motility and is involved in the regulation of the beating frequency of motile cilia on the epithelial cells of the respiratory tract. Required for the establishment of radial spokes in sperm flagella.</text>
</comment>
<evidence type="ECO:0000256" key="4">
    <source>
        <dbReference type="ARBA" id="ARBA00022490"/>
    </source>
</evidence>
<evidence type="ECO:0000313" key="11">
    <source>
        <dbReference type="Proteomes" id="UP000314986"/>
    </source>
</evidence>
<name>A0A4W3JBZ5_CALMI</name>
<keyword evidence="5" id="KW-0970">Cilium biogenesis/degradation</keyword>
<dbReference type="OMA" id="FPYPLHN"/>
<accession>A0A4W3JBZ5</accession>
<dbReference type="GO" id="GO:0005930">
    <property type="term" value="C:axoneme"/>
    <property type="evidence" value="ECO:0007669"/>
    <property type="project" value="UniProtKB-SubCell"/>
</dbReference>
<evidence type="ECO:0000256" key="9">
    <source>
        <dbReference type="ARBA" id="ARBA00045321"/>
    </source>
</evidence>
<keyword evidence="7" id="KW-0206">Cytoskeleton</keyword>